<gene>
    <name evidence="3" type="ORF">HINF_LOCUS10560</name>
</gene>
<evidence type="ECO:0000256" key="1">
    <source>
        <dbReference type="ARBA" id="ARBA00022737"/>
    </source>
</evidence>
<keyword evidence="4" id="KW-1185">Reference proteome</keyword>
<comment type="caution">
    <text evidence="3">The sequence shown here is derived from an EMBL/GenBank/DDBJ whole genome shotgun (WGS) entry which is preliminary data.</text>
</comment>
<feature type="coiled-coil region" evidence="2">
    <location>
        <begin position="374"/>
        <end position="401"/>
    </location>
</feature>
<keyword evidence="2" id="KW-0175">Coiled coil</keyword>
<feature type="coiled-coil region" evidence="2">
    <location>
        <begin position="483"/>
        <end position="520"/>
    </location>
</feature>
<organism evidence="3 4">
    <name type="scientific">Hexamita inflata</name>
    <dbReference type="NCBI Taxonomy" id="28002"/>
    <lineage>
        <taxon>Eukaryota</taxon>
        <taxon>Metamonada</taxon>
        <taxon>Diplomonadida</taxon>
        <taxon>Hexamitidae</taxon>
        <taxon>Hexamitinae</taxon>
        <taxon>Hexamita</taxon>
    </lineage>
</organism>
<evidence type="ECO:0000313" key="3">
    <source>
        <dbReference type="EMBL" id="CAL5988826.1"/>
    </source>
</evidence>
<dbReference type="SMART" id="SM00698">
    <property type="entry name" value="MORN"/>
    <property type="match status" value="2"/>
</dbReference>
<protein>
    <submittedName>
        <fullName evidence="3">Uncharacterized protein</fullName>
    </submittedName>
</protein>
<keyword evidence="1" id="KW-0677">Repeat</keyword>
<dbReference type="PANTHER" id="PTHR46917">
    <property type="entry name" value="MORN REPEAT-CONTAINING PROTEIN 2"/>
    <property type="match status" value="1"/>
</dbReference>
<dbReference type="Proteomes" id="UP001642409">
    <property type="component" value="Unassembled WGS sequence"/>
</dbReference>
<dbReference type="Gene3D" id="2.20.110.10">
    <property type="entry name" value="Histone H3 K4-specific methyltransferase SET7/9 N-terminal domain"/>
    <property type="match status" value="2"/>
</dbReference>
<dbReference type="EMBL" id="CAXDID020000023">
    <property type="protein sequence ID" value="CAL5988826.1"/>
    <property type="molecule type" value="Genomic_DNA"/>
</dbReference>
<dbReference type="InterPro" id="IPR003409">
    <property type="entry name" value="MORN"/>
</dbReference>
<dbReference type="InterPro" id="IPR052849">
    <property type="entry name" value="MORN_repeat_protein"/>
</dbReference>
<reference evidence="3 4" key="1">
    <citation type="submission" date="2024-07" db="EMBL/GenBank/DDBJ databases">
        <authorList>
            <person name="Akdeniz Z."/>
        </authorList>
    </citation>
    <scope>NUCLEOTIDE SEQUENCE [LARGE SCALE GENOMIC DNA]</scope>
</reference>
<sequence length="706" mass="82013">MQINAMTDTIITENYQYVGQMQNGQMSGKGILLFNDRSYYIGKFVENRFQDSEGIYVNNTTSMRGNYINGDFISGTLTHNNSQYNICNGNYKSILVTFKINLQTELEQNQNKNKQIILIDSNNSHKLINYKDGIIVETNKPFLNLIVVKPSYIYLGKLVNTQMYGNGIVIFNDLSIYSGQFVQDQFSGSGNITLASGTVLTGQFKDGDFISGHHTMINGAQILVEGGNWQCNFANKMQLGNQNLQDFHIKRQNNNKSITIIDLFINKSVYQVENGAIRLKTQAQNLRQQLQHYKQSQIDRQTKSLFHTQSIEAVEAEEVLTPKLKHNTLIKDFLRSRSPDKFKIFEKGAEIRNNTSSLIKVQSSFDQSISHKQLELKDNEFIKLKQEVETYKEELNQLNKELRYRDINILAMNDLIDKKSADEQVFLTKIQELEKANQSLVSNSLNIQMQQHQQQEYQICLEQQNIQLQQLIQIEQTQNTNIISQQQQQQEQSIEQISILKNQIKQLTEANINVLQIQEQNKIQLEFNQKNTNIIVQLQQELINIFTKDRKYVDLSCFAPNSTEYEIDRLQTEIQRVKQVNNTQFIQNNIYMQDKIQTYECNNEQIVIDSQQEDKNRKQTYQQNIQIMIDLKGFTQDTGRKLLKTLKKQFSEMVSANVTDDNNVVVIVKQEDVEYTARTIRRLKINDKRLTCTVLNQNIIDQNIEQ</sequence>
<evidence type="ECO:0000256" key="2">
    <source>
        <dbReference type="SAM" id="Coils"/>
    </source>
</evidence>
<dbReference type="SUPFAM" id="SSF82185">
    <property type="entry name" value="Histone H3 K4-specific methyltransferase SET7/9 N-terminal domain"/>
    <property type="match status" value="2"/>
</dbReference>
<name>A0ABP1H8N7_9EUKA</name>
<evidence type="ECO:0000313" key="4">
    <source>
        <dbReference type="Proteomes" id="UP001642409"/>
    </source>
</evidence>
<dbReference type="Pfam" id="PF02493">
    <property type="entry name" value="MORN"/>
    <property type="match status" value="2"/>
</dbReference>
<accession>A0ABP1H8N7</accession>
<proteinExistence type="predicted"/>
<dbReference type="PANTHER" id="PTHR46917:SF1">
    <property type="entry name" value="MORN REPEAT-CONTAINING PROTEIN 2"/>
    <property type="match status" value="1"/>
</dbReference>